<dbReference type="InterPro" id="IPR011001">
    <property type="entry name" value="Saposin-like"/>
</dbReference>
<evidence type="ECO:0000256" key="1">
    <source>
        <dbReference type="ARBA" id="ARBA00023157"/>
    </source>
</evidence>
<keyword evidence="1" id="KW-1015">Disulfide bond</keyword>
<feature type="domain" description="Saposin B-type" evidence="3">
    <location>
        <begin position="44"/>
        <end position="123"/>
    </location>
</feature>
<evidence type="ECO:0000313" key="4">
    <source>
        <dbReference type="Proteomes" id="UP000050795"/>
    </source>
</evidence>
<dbReference type="SUPFAM" id="SSF47862">
    <property type="entry name" value="Saposin"/>
    <property type="match status" value="1"/>
</dbReference>
<dbReference type="Proteomes" id="UP000050795">
    <property type="component" value="Unassembled WGS sequence"/>
</dbReference>
<reference evidence="4" key="1">
    <citation type="submission" date="2022-06" db="EMBL/GenBank/DDBJ databases">
        <authorList>
            <person name="Berger JAMES D."/>
            <person name="Berger JAMES D."/>
        </authorList>
    </citation>
    <scope>NUCLEOTIDE SEQUENCE [LARGE SCALE GENOMIC DNA]</scope>
</reference>
<accession>A0AA85KCH7</accession>
<dbReference type="WBParaSite" id="TREG1_77170.1">
    <property type="protein sequence ID" value="TREG1_77170.1"/>
    <property type="gene ID" value="TREG1_77170"/>
</dbReference>
<feature type="signal peptide" evidence="2">
    <location>
        <begin position="1"/>
        <end position="23"/>
    </location>
</feature>
<evidence type="ECO:0000259" key="3">
    <source>
        <dbReference type="PROSITE" id="PS50015"/>
    </source>
</evidence>
<reference evidence="5" key="2">
    <citation type="submission" date="2023-11" db="UniProtKB">
        <authorList>
            <consortium name="WormBaseParasite"/>
        </authorList>
    </citation>
    <scope>IDENTIFICATION</scope>
</reference>
<keyword evidence="4" id="KW-1185">Reference proteome</keyword>
<sequence length="200" mass="23102">MKSLWLLPLTILFALFMSDVTIGSSIQHLQRHKKHEHRNDTQPNVFQCISCKSGTQQVLYIILSSNTWYTVNEKIKMLCFKTGPFYNSCLDFSTQLASKAFKLLRQLEPAKWCAFLGFCYYPPYVPVCKYCYETGLTIKSMLLSKHFLSELYNNTLAMCNQVPTYSFVCGPVIHDVFMAITLSFNKQFLVQRFCQNAGFC</sequence>
<dbReference type="InterPro" id="IPR008139">
    <property type="entry name" value="SaposinB_dom"/>
</dbReference>
<dbReference type="Gene3D" id="1.10.225.10">
    <property type="entry name" value="Saposin-like"/>
    <property type="match status" value="1"/>
</dbReference>
<dbReference type="PROSITE" id="PS50015">
    <property type="entry name" value="SAP_B"/>
    <property type="match status" value="1"/>
</dbReference>
<proteinExistence type="predicted"/>
<dbReference type="AlphaFoldDB" id="A0AA85KCH7"/>
<keyword evidence="2" id="KW-0732">Signal</keyword>
<protein>
    <recommendedName>
        <fullName evidence="3">Saposin B-type domain-containing protein</fullName>
    </recommendedName>
</protein>
<organism evidence="4 5">
    <name type="scientific">Trichobilharzia regenti</name>
    <name type="common">Nasal bird schistosome</name>
    <dbReference type="NCBI Taxonomy" id="157069"/>
    <lineage>
        <taxon>Eukaryota</taxon>
        <taxon>Metazoa</taxon>
        <taxon>Spiralia</taxon>
        <taxon>Lophotrochozoa</taxon>
        <taxon>Platyhelminthes</taxon>
        <taxon>Trematoda</taxon>
        <taxon>Digenea</taxon>
        <taxon>Strigeidida</taxon>
        <taxon>Schistosomatoidea</taxon>
        <taxon>Schistosomatidae</taxon>
        <taxon>Trichobilharzia</taxon>
    </lineage>
</organism>
<name>A0AA85KCH7_TRIRE</name>
<evidence type="ECO:0000313" key="5">
    <source>
        <dbReference type="WBParaSite" id="TREG1_77170.1"/>
    </source>
</evidence>
<feature type="chain" id="PRO_5041730626" description="Saposin B-type domain-containing protein" evidence="2">
    <location>
        <begin position="24"/>
        <end position="200"/>
    </location>
</feature>
<evidence type="ECO:0000256" key="2">
    <source>
        <dbReference type="SAM" id="SignalP"/>
    </source>
</evidence>